<dbReference type="Proteomes" id="UP000199496">
    <property type="component" value="Unassembled WGS sequence"/>
</dbReference>
<dbReference type="PANTHER" id="PTHR35527:SF2">
    <property type="entry name" value="HYDROLASE"/>
    <property type="match status" value="1"/>
</dbReference>
<dbReference type="Gene3D" id="3.60.60.10">
    <property type="entry name" value="Penicillin V Acylase, Chain A"/>
    <property type="match status" value="1"/>
</dbReference>
<sequence length="354" mass="38776">MKHRLIQTLCTAVIAVLVLIIPEANSCTRVVYLGPEDRIVTGRSMDWKLPMVSNLWAFPRSMARDGAAGPRSVQWTATHGSLIVSGYDISTADGINEAGLVANLLWEVEATYPEDDGATPRISVSVFPQYLLDRYASVAEAVADLRENPVLVVSGEVPVGPPGREATVHVSLSDAGGDSAVIEFIAGEMVIHHDRAHQVMTNEPTYVRQLAILEYWQGVNPQEFMPGTVRATDRFVRAHFYVNAVVQSADPRIAAASVFSVIRQVSVPWGISIADQPNLSTTRWRVVADHKQLRYYVESVLSPSVFWVDLKNLDLSAGAPVRKLDLGVDMERILSGEVSDAFVPAMPFTFQPAP</sequence>
<dbReference type="InterPro" id="IPR052193">
    <property type="entry name" value="Peptidase_C59"/>
</dbReference>
<keyword evidence="2 4" id="KW-0378">Hydrolase</keyword>
<evidence type="ECO:0000313" key="5">
    <source>
        <dbReference type="Proteomes" id="UP000199496"/>
    </source>
</evidence>
<evidence type="ECO:0000313" key="4">
    <source>
        <dbReference type="EMBL" id="SEQ47120.1"/>
    </source>
</evidence>
<accession>A0A1H9GAM4</accession>
<dbReference type="InterPro" id="IPR029055">
    <property type="entry name" value="Ntn_hydrolases_N"/>
</dbReference>
<dbReference type="GO" id="GO:0016787">
    <property type="term" value="F:hydrolase activity"/>
    <property type="evidence" value="ECO:0007669"/>
    <property type="project" value="UniProtKB-KW"/>
</dbReference>
<gene>
    <name evidence="4" type="ORF">SAMN05421693_13422</name>
</gene>
<evidence type="ECO:0000256" key="1">
    <source>
        <dbReference type="ARBA" id="ARBA00006625"/>
    </source>
</evidence>
<dbReference type="SUPFAM" id="SSF56235">
    <property type="entry name" value="N-terminal nucleophile aminohydrolases (Ntn hydrolases)"/>
    <property type="match status" value="1"/>
</dbReference>
<evidence type="ECO:0000259" key="3">
    <source>
        <dbReference type="Pfam" id="PF02275"/>
    </source>
</evidence>
<keyword evidence="5" id="KW-1185">Reference proteome</keyword>
<dbReference type="EMBL" id="FOFO01000034">
    <property type="protein sequence ID" value="SEQ47120.1"/>
    <property type="molecule type" value="Genomic_DNA"/>
</dbReference>
<organism evidence="4 5">
    <name type="scientific">Ectothiorhodospira magna</name>
    <dbReference type="NCBI Taxonomy" id="867345"/>
    <lineage>
        <taxon>Bacteria</taxon>
        <taxon>Pseudomonadati</taxon>
        <taxon>Pseudomonadota</taxon>
        <taxon>Gammaproteobacteria</taxon>
        <taxon>Chromatiales</taxon>
        <taxon>Ectothiorhodospiraceae</taxon>
        <taxon>Ectothiorhodospira</taxon>
    </lineage>
</organism>
<comment type="similarity">
    <text evidence="1">Belongs to the peptidase C59 family.</text>
</comment>
<dbReference type="RefSeq" id="WP_090209316.1">
    <property type="nucleotide sequence ID" value="NZ_FOFO01000034.1"/>
</dbReference>
<dbReference type="AlphaFoldDB" id="A0A1H9GAM4"/>
<protein>
    <submittedName>
        <fullName evidence="4">Choloylglycine hydrolase</fullName>
    </submittedName>
</protein>
<dbReference type="CDD" id="cd01902">
    <property type="entry name" value="Ntn_CGH"/>
    <property type="match status" value="1"/>
</dbReference>
<dbReference type="OrthoDB" id="1265391at2"/>
<proteinExistence type="inferred from homology"/>
<dbReference type="PANTHER" id="PTHR35527">
    <property type="entry name" value="CHOLOYLGLYCINE HYDROLASE"/>
    <property type="match status" value="1"/>
</dbReference>
<dbReference type="Pfam" id="PF02275">
    <property type="entry name" value="CBAH"/>
    <property type="match status" value="1"/>
</dbReference>
<dbReference type="InterPro" id="IPR029132">
    <property type="entry name" value="CBAH/NAAA_C"/>
</dbReference>
<reference evidence="4 5" key="1">
    <citation type="submission" date="2016-10" db="EMBL/GenBank/DDBJ databases">
        <authorList>
            <person name="de Groot N.N."/>
        </authorList>
    </citation>
    <scope>NUCLEOTIDE SEQUENCE [LARGE SCALE GENOMIC DNA]</scope>
    <source>
        <strain evidence="4 5">B7-7</strain>
    </source>
</reference>
<name>A0A1H9GAM4_9GAMM</name>
<evidence type="ECO:0000256" key="2">
    <source>
        <dbReference type="ARBA" id="ARBA00022801"/>
    </source>
</evidence>
<feature type="domain" description="Choloylglycine hydrolase/NAAA C-terminal" evidence="3">
    <location>
        <begin position="27"/>
        <end position="317"/>
    </location>
</feature>
<dbReference type="STRING" id="867345.SAMN05421693_13422"/>